<accession>A0AAD1M406</accession>
<sequence length="179" mass="19073">MKPALELTSVPPWTVAPTLPDADLTGATWTVVAIGAEAGAVVDTWCAQLAAVRPEAQVRVHRVGDAAEAVAAVDADLADARVGWRLMAAGPAHECLQVRAHAVRCDVADDEMTFATTDVEQRTVLCVHCDARTSVTAPLEDTIVCSGCERNLLVYYHVSRRQGAHLGFTVDAERLVDTA</sequence>
<name>A0AAD1M406_9MYCO</name>
<dbReference type="AlphaFoldDB" id="A0AAD1M406"/>
<proteinExistence type="predicted"/>
<keyword evidence="3" id="KW-1185">Reference proteome</keyword>
<organism evidence="2 3">
    <name type="scientific">Mycolicibacterium moriokaense</name>
    <dbReference type="NCBI Taxonomy" id="39691"/>
    <lineage>
        <taxon>Bacteria</taxon>
        <taxon>Bacillati</taxon>
        <taxon>Actinomycetota</taxon>
        <taxon>Actinomycetes</taxon>
        <taxon>Mycobacteriales</taxon>
        <taxon>Mycobacteriaceae</taxon>
        <taxon>Mycolicibacterium</taxon>
    </lineage>
</organism>
<evidence type="ECO:0000259" key="1">
    <source>
        <dbReference type="Pfam" id="PF22289"/>
    </source>
</evidence>
<dbReference type="Proteomes" id="UP000466681">
    <property type="component" value="Chromosome"/>
</dbReference>
<dbReference type="Pfam" id="PF22289">
    <property type="entry name" value="DmmA-like_C"/>
    <property type="match status" value="1"/>
</dbReference>
<protein>
    <recommendedName>
        <fullName evidence="1">Dimethylamine monooxygenase subunit DmmA-like C-terminal domain-containing protein</fullName>
    </recommendedName>
</protein>
<dbReference type="EMBL" id="AP022560">
    <property type="protein sequence ID" value="BBW99582.1"/>
    <property type="molecule type" value="Genomic_DNA"/>
</dbReference>
<dbReference type="NCBIfam" id="NF041259">
    <property type="entry name" value="mono_DmmA_fam"/>
    <property type="match status" value="1"/>
</dbReference>
<reference evidence="2 3" key="1">
    <citation type="journal article" date="2019" name="Emerg. Microbes Infect.">
        <title>Comprehensive subspecies identification of 175 nontuberculous mycobacteria species based on 7547 genomic profiles.</title>
        <authorList>
            <person name="Matsumoto Y."/>
            <person name="Kinjo T."/>
            <person name="Motooka D."/>
            <person name="Nabeya D."/>
            <person name="Jung N."/>
            <person name="Uechi K."/>
            <person name="Horii T."/>
            <person name="Iida T."/>
            <person name="Fujita J."/>
            <person name="Nakamura S."/>
        </authorList>
    </citation>
    <scope>NUCLEOTIDE SEQUENCE [LARGE SCALE GENOMIC DNA]</scope>
    <source>
        <strain evidence="2 3">JCM 6375</strain>
    </source>
</reference>
<dbReference type="KEGG" id="mmor:MMOR_05190"/>
<dbReference type="InterPro" id="IPR048037">
    <property type="entry name" value="DmmA-like_C"/>
</dbReference>
<gene>
    <name evidence="2" type="ORF">MMOR_05190</name>
</gene>
<evidence type="ECO:0000313" key="3">
    <source>
        <dbReference type="Proteomes" id="UP000466681"/>
    </source>
</evidence>
<evidence type="ECO:0000313" key="2">
    <source>
        <dbReference type="EMBL" id="BBW99582.1"/>
    </source>
</evidence>
<feature type="domain" description="Dimethylamine monooxygenase subunit DmmA-like C-terminal" evidence="1">
    <location>
        <begin position="124"/>
        <end position="167"/>
    </location>
</feature>
<dbReference type="RefSeq" id="WP_083157510.1">
    <property type="nucleotide sequence ID" value="NZ_AP022560.1"/>
</dbReference>